<name>A0A2N5VA66_9BASI</name>
<proteinExistence type="predicted"/>
<dbReference type="EMBL" id="PGCI01000035">
    <property type="protein sequence ID" value="PLW46899.1"/>
    <property type="molecule type" value="Genomic_DNA"/>
</dbReference>
<sequence>MAMQIGRFMKTEDLLTALEYMDGYDNADWKQLQAEMIELWGEIEEPPLLYTAQDLLKLKEEVFSQGGITNYQEFKDYLKGFSEILDYLKPIYKRKNPATAQWNVEEPSVERHN</sequence>
<evidence type="ECO:0000313" key="1">
    <source>
        <dbReference type="EMBL" id="PLW46899.1"/>
    </source>
</evidence>
<dbReference type="PANTHER" id="PTHR33246:SF51">
    <property type="entry name" value="MYB_SANT-LIKE DOMAIN-CONTAINING PROTEIN"/>
    <property type="match status" value="1"/>
</dbReference>
<evidence type="ECO:0000313" key="2">
    <source>
        <dbReference type="Proteomes" id="UP000235392"/>
    </source>
</evidence>
<dbReference type="PANTHER" id="PTHR33246">
    <property type="entry name" value="CCHC-TYPE DOMAIN-CONTAINING PROTEIN"/>
    <property type="match status" value="1"/>
</dbReference>
<organism evidence="1 2">
    <name type="scientific">Puccinia coronata f. sp. avenae</name>
    <dbReference type="NCBI Taxonomy" id="200324"/>
    <lineage>
        <taxon>Eukaryota</taxon>
        <taxon>Fungi</taxon>
        <taxon>Dikarya</taxon>
        <taxon>Basidiomycota</taxon>
        <taxon>Pucciniomycotina</taxon>
        <taxon>Pucciniomycetes</taxon>
        <taxon>Pucciniales</taxon>
        <taxon>Pucciniaceae</taxon>
        <taxon>Puccinia</taxon>
    </lineage>
</organism>
<comment type="caution">
    <text evidence="1">The sequence shown here is derived from an EMBL/GenBank/DDBJ whole genome shotgun (WGS) entry which is preliminary data.</text>
</comment>
<protein>
    <submittedName>
        <fullName evidence="1">Uncharacterized protein</fullName>
    </submittedName>
</protein>
<dbReference type="Proteomes" id="UP000235392">
    <property type="component" value="Unassembled WGS sequence"/>
</dbReference>
<gene>
    <name evidence="1" type="ORF">PCASD_08152</name>
</gene>
<accession>A0A2N5VA66</accession>
<reference evidence="1 2" key="1">
    <citation type="submission" date="2017-11" db="EMBL/GenBank/DDBJ databases">
        <title>De novo assembly and phasing of dikaryotic genomes from two isolates of Puccinia coronata f. sp. avenae, the causal agent of oat crown rust.</title>
        <authorList>
            <person name="Miller M.E."/>
            <person name="Zhang Y."/>
            <person name="Omidvar V."/>
            <person name="Sperschneider J."/>
            <person name="Schwessinger B."/>
            <person name="Raley C."/>
            <person name="Palmer J.M."/>
            <person name="Garnica D."/>
            <person name="Upadhyaya N."/>
            <person name="Rathjen J."/>
            <person name="Taylor J.M."/>
            <person name="Park R.F."/>
            <person name="Dodds P.N."/>
            <person name="Hirsch C.D."/>
            <person name="Kianian S.F."/>
            <person name="Figueroa M."/>
        </authorList>
    </citation>
    <scope>NUCLEOTIDE SEQUENCE [LARGE SCALE GENOMIC DNA]</scope>
    <source>
        <strain evidence="1">12SD80</strain>
    </source>
</reference>
<dbReference type="AlphaFoldDB" id="A0A2N5VA66"/>